<proteinExistence type="predicted"/>
<dbReference type="Proteomes" id="UP000053660">
    <property type="component" value="Unassembled WGS sequence"/>
</dbReference>
<evidence type="ECO:0000313" key="2">
    <source>
        <dbReference type="Proteomes" id="UP000053660"/>
    </source>
</evidence>
<keyword evidence="2" id="KW-1185">Reference proteome</keyword>
<reference evidence="1 2" key="1">
    <citation type="submission" date="2014-03" db="EMBL/GenBank/DDBJ databases">
        <title>Draft genome of the hookworm Oesophagostomum dentatum.</title>
        <authorList>
            <person name="Mitreva M."/>
        </authorList>
    </citation>
    <scope>NUCLEOTIDE SEQUENCE [LARGE SCALE GENOMIC DNA]</scope>
    <source>
        <strain evidence="1 2">OD-Hann</strain>
    </source>
</reference>
<sequence length="78" mass="9079">MRRVPRSSDQAGAERRLRLIGPISEVLPPNAKWDFSRQLAHQTKHLKNTLNPEWAVFRVNMQMLCGGDRRRSVRSLLQ</sequence>
<gene>
    <name evidence="1" type="ORF">OESDEN_10769</name>
</gene>
<organism evidence="1 2">
    <name type="scientific">Oesophagostomum dentatum</name>
    <name type="common">Nodular worm</name>
    <dbReference type="NCBI Taxonomy" id="61180"/>
    <lineage>
        <taxon>Eukaryota</taxon>
        <taxon>Metazoa</taxon>
        <taxon>Ecdysozoa</taxon>
        <taxon>Nematoda</taxon>
        <taxon>Chromadorea</taxon>
        <taxon>Rhabditida</taxon>
        <taxon>Rhabditina</taxon>
        <taxon>Rhabditomorpha</taxon>
        <taxon>Strongyloidea</taxon>
        <taxon>Strongylidae</taxon>
        <taxon>Oesophagostomum</taxon>
    </lineage>
</organism>
<accession>A0A0B1SVR7</accession>
<dbReference type="AlphaFoldDB" id="A0A0B1SVR7"/>
<evidence type="ECO:0000313" key="1">
    <source>
        <dbReference type="EMBL" id="KHJ89408.1"/>
    </source>
</evidence>
<name>A0A0B1SVR7_OESDE</name>
<dbReference type="EMBL" id="KN554260">
    <property type="protein sequence ID" value="KHJ89408.1"/>
    <property type="molecule type" value="Genomic_DNA"/>
</dbReference>
<protein>
    <submittedName>
        <fullName evidence="1">Uncharacterized protein</fullName>
    </submittedName>
</protein>